<evidence type="ECO:0000256" key="1">
    <source>
        <dbReference type="SAM" id="Phobius"/>
    </source>
</evidence>
<evidence type="ECO:0000313" key="2">
    <source>
        <dbReference type="EMBL" id="MBB5285517.1"/>
    </source>
</evidence>
<evidence type="ECO:0000313" key="3">
    <source>
        <dbReference type="Proteomes" id="UP000557307"/>
    </source>
</evidence>
<protein>
    <submittedName>
        <fullName evidence="2">Uncharacterized protein</fullName>
    </submittedName>
</protein>
<reference evidence="2 3" key="1">
    <citation type="submission" date="2020-08" db="EMBL/GenBank/DDBJ databases">
        <title>Genomic Encyclopedia of Type Strains, Phase IV (KMG-IV): sequencing the most valuable type-strain genomes for metagenomic binning, comparative biology and taxonomic classification.</title>
        <authorList>
            <person name="Goeker M."/>
        </authorList>
    </citation>
    <scope>NUCLEOTIDE SEQUENCE [LARGE SCALE GENOMIC DNA]</scope>
    <source>
        <strain evidence="2 3">DSM 105074</strain>
    </source>
</reference>
<dbReference type="RefSeq" id="WP_184175742.1">
    <property type="nucleotide sequence ID" value="NZ_JACHGF010000005.1"/>
</dbReference>
<accession>A0A840TV43</accession>
<keyword evidence="1" id="KW-1133">Transmembrane helix</keyword>
<keyword evidence="1" id="KW-0812">Transmembrane</keyword>
<dbReference type="EMBL" id="JACHGF010000005">
    <property type="protein sequence ID" value="MBB5285517.1"/>
    <property type="molecule type" value="Genomic_DNA"/>
</dbReference>
<gene>
    <name evidence="2" type="ORF">HNQ92_003674</name>
</gene>
<comment type="caution">
    <text evidence="2">The sequence shown here is derived from an EMBL/GenBank/DDBJ whole genome shotgun (WGS) entry which is preliminary data.</text>
</comment>
<name>A0A840TV43_9BACT</name>
<dbReference type="AlphaFoldDB" id="A0A840TV43"/>
<proteinExistence type="predicted"/>
<keyword evidence="3" id="KW-1185">Reference proteome</keyword>
<dbReference type="Proteomes" id="UP000557307">
    <property type="component" value="Unassembled WGS sequence"/>
</dbReference>
<sequence length="57" mass="6339">MTLFKTLFYLLAALGLLLTIVPAVLVFTGTISNAEHKNLMAVGMVLWFVGITRIMKR</sequence>
<keyword evidence="1" id="KW-0472">Membrane</keyword>
<feature type="transmembrane region" description="Helical" evidence="1">
    <location>
        <begin position="39"/>
        <end position="55"/>
    </location>
</feature>
<organism evidence="2 3">
    <name type="scientific">Rhabdobacter roseus</name>
    <dbReference type="NCBI Taxonomy" id="1655419"/>
    <lineage>
        <taxon>Bacteria</taxon>
        <taxon>Pseudomonadati</taxon>
        <taxon>Bacteroidota</taxon>
        <taxon>Cytophagia</taxon>
        <taxon>Cytophagales</taxon>
        <taxon>Cytophagaceae</taxon>
        <taxon>Rhabdobacter</taxon>
    </lineage>
</organism>